<evidence type="ECO:0000313" key="1">
    <source>
        <dbReference type="EMBL" id="SEU20428.1"/>
    </source>
</evidence>
<dbReference type="AlphaFoldDB" id="A0A1I0K8U8"/>
<dbReference type="Proteomes" id="UP000198508">
    <property type="component" value="Unassembled WGS sequence"/>
</dbReference>
<gene>
    <name evidence="1" type="ORF">SAMN05216313_15423</name>
</gene>
<protein>
    <submittedName>
        <fullName evidence="1">Uncharacterized protein</fullName>
    </submittedName>
</protein>
<accession>A0A1I0K8U8</accession>
<dbReference type="EMBL" id="FOIM01000054">
    <property type="protein sequence ID" value="SEU20428.1"/>
    <property type="molecule type" value="Genomic_DNA"/>
</dbReference>
<dbReference type="STRING" id="460384.SAMN05216313_15423"/>
<dbReference type="GeneID" id="93280937"/>
<proteinExistence type="predicted"/>
<evidence type="ECO:0000313" key="2">
    <source>
        <dbReference type="Proteomes" id="UP000198508"/>
    </source>
</evidence>
<organism evidence="1 2">
    <name type="scientific">Enterocloster lavalensis</name>
    <dbReference type="NCBI Taxonomy" id="460384"/>
    <lineage>
        <taxon>Bacteria</taxon>
        <taxon>Bacillati</taxon>
        <taxon>Bacillota</taxon>
        <taxon>Clostridia</taxon>
        <taxon>Lachnospirales</taxon>
        <taxon>Lachnospiraceae</taxon>
        <taxon>Enterocloster</taxon>
    </lineage>
</organism>
<name>A0A1I0K8U8_9FIRM</name>
<dbReference type="RefSeq" id="WP_242956530.1">
    <property type="nucleotide sequence ID" value="NZ_FOIM01000054.1"/>
</dbReference>
<sequence length="597" mass="67317">MFLKQSILSDAVQNTEGLKIVYDDVAPYAKEHSSPQVIDPGLRPHKGLYPGKGLYPRKTKVRQEFPDLRRDDLTYPGYALCLPRFALMNGKYVNFPDNAADYGYISDEISGADCQLARTVRTVGLRPHAGLHPGVFLFPRSTTEETTSNPELTILFSQKFTSVGVLLTFNMMSGDYCTRLRVKWYSDGELLSDMEFRPDSVRYFCNNYVRLYDKIVITFYETSRPWRPVFITRIDYGIYRDFFADELLTTSCLQEVNAISENISFNTLNFTVRTETNIPFDFQKKQKLALYFNGQRIGNFYLKNGARKNRTDYQMDSHDAIGVLDGNEFPGGVYTGQLTRDVIDQIFEGEDFNYLLDDSLADIPLIGYIPYTTKRNALVQIAFSIGAVVDTSNYDGVLIYPQQTEVTGEFSEVDTYDGVTMEHSDVVTGIRLMAHTYQQSEDTEELYNDTLSGTAEVIFSDPHYDLTITGGTLVRSGDNYAVISGTGSAVVLTGKKYIHMTTALLKENPTIVFNRNIKEVSDATLVHPGNAPAVLERVYEYYQRAENVTGDVLLTDKTLGQVVGIDTGYDGLREGTIESISYQFGIREIKAEVIIHE</sequence>
<keyword evidence="2" id="KW-1185">Reference proteome</keyword>
<reference evidence="2" key="1">
    <citation type="submission" date="2016-10" db="EMBL/GenBank/DDBJ databases">
        <authorList>
            <person name="Varghese N."/>
            <person name="Submissions S."/>
        </authorList>
    </citation>
    <scope>NUCLEOTIDE SEQUENCE [LARGE SCALE GENOMIC DNA]</scope>
    <source>
        <strain evidence="2">NLAE-zl-G277</strain>
    </source>
</reference>